<dbReference type="InterPro" id="IPR005467">
    <property type="entry name" value="His_kinase_dom"/>
</dbReference>
<sequence>MIVEIPEEQLLELQRQAELGRLLAGVAHEFSAPAGSILSNRDLCLRLLDRIEKSITDSATARTAELLTAARELARVDQIAAERIGHLVRNLKVASRVADPEPQRANLNEIVESAVQLGKTQFRDRITLEMALGPLPEVECYPHLLIQAVLNLVVNAGQAIEGTGTITVGTRLDGDTIHIWVSDTGRGIRDQDQPKILKQGFTTKPVGVGTGLGLLMVRRAVVDDHGGSIAFESQCGHGTTFHIRIPLQQKRKGVE</sequence>
<keyword evidence="4" id="KW-0418">Kinase</keyword>
<dbReference type="Gene3D" id="3.30.565.10">
    <property type="entry name" value="Histidine kinase-like ATPase, C-terminal domain"/>
    <property type="match status" value="1"/>
</dbReference>
<reference evidence="4" key="1">
    <citation type="submission" date="2006-10" db="EMBL/GenBank/DDBJ databases">
        <title>Complete sequence of Solibacter usitatus Ellin6076.</title>
        <authorList>
            <consortium name="US DOE Joint Genome Institute"/>
            <person name="Copeland A."/>
            <person name="Lucas S."/>
            <person name="Lapidus A."/>
            <person name="Barry K."/>
            <person name="Detter J.C."/>
            <person name="Glavina del Rio T."/>
            <person name="Hammon N."/>
            <person name="Israni S."/>
            <person name="Dalin E."/>
            <person name="Tice H."/>
            <person name="Pitluck S."/>
            <person name="Thompson L.S."/>
            <person name="Brettin T."/>
            <person name="Bruce D."/>
            <person name="Han C."/>
            <person name="Tapia R."/>
            <person name="Gilna P."/>
            <person name="Schmutz J."/>
            <person name="Larimer F."/>
            <person name="Land M."/>
            <person name="Hauser L."/>
            <person name="Kyrpides N."/>
            <person name="Mikhailova N."/>
            <person name="Janssen P.H."/>
            <person name="Kuske C.R."/>
            <person name="Richardson P."/>
        </authorList>
    </citation>
    <scope>NUCLEOTIDE SEQUENCE</scope>
    <source>
        <strain evidence="4">Ellin6076</strain>
    </source>
</reference>
<dbReference type="PANTHER" id="PTHR43065">
    <property type="entry name" value="SENSOR HISTIDINE KINASE"/>
    <property type="match status" value="1"/>
</dbReference>
<dbReference type="GO" id="GO:0004673">
    <property type="term" value="F:protein histidine kinase activity"/>
    <property type="evidence" value="ECO:0007669"/>
    <property type="project" value="UniProtKB-EC"/>
</dbReference>
<evidence type="ECO:0000256" key="1">
    <source>
        <dbReference type="ARBA" id="ARBA00000085"/>
    </source>
</evidence>
<accession>Q028W4</accession>
<dbReference type="STRING" id="234267.Acid_1445"/>
<dbReference type="SMART" id="SM00387">
    <property type="entry name" value="HATPase_c"/>
    <property type="match status" value="1"/>
</dbReference>
<gene>
    <name evidence="4" type="ordered locus">Acid_1445</name>
</gene>
<feature type="domain" description="Histidine kinase" evidence="3">
    <location>
        <begin position="25"/>
        <end position="249"/>
    </location>
</feature>
<dbReference type="InterPro" id="IPR036890">
    <property type="entry name" value="HATPase_C_sf"/>
</dbReference>
<dbReference type="Pfam" id="PF02518">
    <property type="entry name" value="HATPase_c"/>
    <property type="match status" value="1"/>
</dbReference>
<dbReference type="eggNOG" id="COG4191">
    <property type="taxonomic scope" value="Bacteria"/>
</dbReference>
<comment type="catalytic activity">
    <reaction evidence="1">
        <text>ATP + protein L-histidine = ADP + protein N-phospho-L-histidine.</text>
        <dbReference type="EC" id="2.7.13.3"/>
    </reaction>
</comment>
<dbReference type="Gene3D" id="1.10.287.130">
    <property type="match status" value="1"/>
</dbReference>
<dbReference type="EMBL" id="CP000473">
    <property type="protein sequence ID" value="ABJ82438.1"/>
    <property type="molecule type" value="Genomic_DNA"/>
</dbReference>
<proteinExistence type="predicted"/>
<evidence type="ECO:0000259" key="3">
    <source>
        <dbReference type="PROSITE" id="PS50109"/>
    </source>
</evidence>
<evidence type="ECO:0000313" key="4">
    <source>
        <dbReference type="EMBL" id="ABJ82438.1"/>
    </source>
</evidence>
<dbReference type="HOGENOM" id="CLU_000445_114_39_0"/>
<dbReference type="PROSITE" id="PS50109">
    <property type="entry name" value="HIS_KIN"/>
    <property type="match status" value="1"/>
</dbReference>
<dbReference type="AlphaFoldDB" id="Q028W4"/>
<dbReference type="OrthoDB" id="260274at2"/>
<dbReference type="PANTHER" id="PTHR43065:SF50">
    <property type="entry name" value="HISTIDINE KINASE"/>
    <property type="match status" value="1"/>
</dbReference>
<organism evidence="4">
    <name type="scientific">Solibacter usitatus (strain Ellin6076)</name>
    <dbReference type="NCBI Taxonomy" id="234267"/>
    <lineage>
        <taxon>Bacteria</taxon>
        <taxon>Pseudomonadati</taxon>
        <taxon>Acidobacteriota</taxon>
        <taxon>Terriglobia</taxon>
        <taxon>Bryobacterales</taxon>
        <taxon>Solibacteraceae</taxon>
        <taxon>Candidatus Solibacter</taxon>
    </lineage>
</organism>
<name>Q028W4_SOLUE</name>
<dbReference type="PRINTS" id="PR00344">
    <property type="entry name" value="BCTRLSENSOR"/>
</dbReference>
<evidence type="ECO:0000256" key="2">
    <source>
        <dbReference type="ARBA" id="ARBA00012438"/>
    </source>
</evidence>
<dbReference type="EC" id="2.7.13.3" evidence="2"/>
<keyword evidence="4" id="KW-0808">Transferase</keyword>
<dbReference type="InterPro" id="IPR003594">
    <property type="entry name" value="HATPase_dom"/>
</dbReference>
<dbReference type="InParanoid" id="Q028W4"/>
<dbReference type="SUPFAM" id="SSF55874">
    <property type="entry name" value="ATPase domain of HSP90 chaperone/DNA topoisomerase II/histidine kinase"/>
    <property type="match status" value="1"/>
</dbReference>
<protein>
    <recommendedName>
        <fullName evidence="2">histidine kinase</fullName>
        <ecNumber evidence="2">2.7.13.3</ecNumber>
    </recommendedName>
</protein>
<dbReference type="KEGG" id="sus:Acid_1445"/>
<dbReference type="InterPro" id="IPR004358">
    <property type="entry name" value="Sig_transdc_His_kin-like_C"/>
</dbReference>